<evidence type="ECO:0000256" key="2">
    <source>
        <dbReference type="SAM" id="SignalP"/>
    </source>
</evidence>
<reference evidence="3 4" key="1">
    <citation type="submission" date="2021-03" db="EMBL/GenBank/DDBJ databases">
        <title>Complete genome of Polaribacter_sp.SM13.</title>
        <authorList>
            <person name="Jeong S.W."/>
            <person name="Bae J.W."/>
        </authorList>
    </citation>
    <scope>NUCLEOTIDE SEQUENCE [LARGE SCALE GENOMIC DNA]</scope>
    <source>
        <strain evidence="3 4">SM13</strain>
    </source>
</reference>
<name>A0A975H6C1_9FLAO</name>
<feature type="chain" id="PRO_5037938248" evidence="2">
    <location>
        <begin position="22"/>
        <end position="74"/>
    </location>
</feature>
<gene>
    <name evidence="3" type="ORF">J3359_13575</name>
</gene>
<feature type="compositionally biased region" description="Low complexity" evidence="1">
    <location>
        <begin position="48"/>
        <end position="65"/>
    </location>
</feature>
<dbReference type="KEGG" id="pcea:J3359_13575"/>
<accession>A0A975H6C1</accession>
<dbReference type="AlphaFoldDB" id="A0A975H6C1"/>
<feature type="signal peptide" evidence="2">
    <location>
        <begin position="1"/>
        <end position="21"/>
    </location>
</feature>
<protein>
    <submittedName>
        <fullName evidence="3">Uncharacterized protein</fullName>
    </submittedName>
</protein>
<evidence type="ECO:0000313" key="4">
    <source>
        <dbReference type="Proteomes" id="UP000663920"/>
    </source>
</evidence>
<evidence type="ECO:0000313" key="3">
    <source>
        <dbReference type="EMBL" id="QTE21838.1"/>
    </source>
</evidence>
<keyword evidence="4" id="KW-1185">Reference proteome</keyword>
<dbReference type="EMBL" id="CP071869">
    <property type="protein sequence ID" value="QTE21838.1"/>
    <property type="molecule type" value="Genomic_DNA"/>
</dbReference>
<dbReference type="RefSeq" id="WP_208077386.1">
    <property type="nucleotide sequence ID" value="NZ_CP071869.1"/>
</dbReference>
<sequence>MNLVKSLVLSGVLGVATLAGFNSSVGESVDTSVSGSNSTAIFDASRNRTTTTRTTTTTTTTTTRTSASKLEAAL</sequence>
<proteinExistence type="predicted"/>
<evidence type="ECO:0000256" key="1">
    <source>
        <dbReference type="SAM" id="MobiDB-lite"/>
    </source>
</evidence>
<keyword evidence="2" id="KW-0732">Signal</keyword>
<feature type="region of interest" description="Disordered" evidence="1">
    <location>
        <begin position="43"/>
        <end position="74"/>
    </location>
</feature>
<organism evidence="3 4">
    <name type="scientific">Polaribacter cellanae</name>
    <dbReference type="NCBI Taxonomy" id="2818493"/>
    <lineage>
        <taxon>Bacteria</taxon>
        <taxon>Pseudomonadati</taxon>
        <taxon>Bacteroidota</taxon>
        <taxon>Flavobacteriia</taxon>
        <taxon>Flavobacteriales</taxon>
        <taxon>Flavobacteriaceae</taxon>
    </lineage>
</organism>
<dbReference type="Proteomes" id="UP000663920">
    <property type="component" value="Chromosome"/>
</dbReference>